<organism evidence="4 5">
    <name type="scientific">Sporothrix eucalyptigena</name>
    <dbReference type="NCBI Taxonomy" id="1812306"/>
    <lineage>
        <taxon>Eukaryota</taxon>
        <taxon>Fungi</taxon>
        <taxon>Dikarya</taxon>
        <taxon>Ascomycota</taxon>
        <taxon>Pezizomycotina</taxon>
        <taxon>Sordariomycetes</taxon>
        <taxon>Sordariomycetidae</taxon>
        <taxon>Ophiostomatales</taxon>
        <taxon>Ophiostomataceae</taxon>
        <taxon>Sporothrix</taxon>
    </lineage>
</organism>
<accession>A0ABP0D4P7</accession>
<dbReference type="PROSITE" id="PS50090">
    <property type="entry name" value="MYB_LIKE"/>
    <property type="match status" value="1"/>
</dbReference>
<reference evidence="4 5" key="1">
    <citation type="submission" date="2024-01" db="EMBL/GenBank/DDBJ databases">
        <authorList>
            <person name="Allen C."/>
            <person name="Tagirdzhanova G."/>
        </authorList>
    </citation>
    <scope>NUCLEOTIDE SEQUENCE [LARGE SCALE GENOMIC DNA]</scope>
</reference>
<gene>
    <name evidence="4" type="ORF">SEUCBS140593_010659</name>
</gene>
<dbReference type="CDD" id="cd00167">
    <property type="entry name" value="SANT"/>
    <property type="match status" value="1"/>
</dbReference>
<dbReference type="InterPro" id="IPR017930">
    <property type="entry name" value="Myb_dom"/>
</dbReference>
<dbReference type="InterPro" id="IPR009057">
    <property type="entry name" value="Homeodomain-like_sf"/>
</dbReference>
<evidence type="ECO:0000259" key="3">
    <source>
        <dbReference type="PROSITE" id="PS51294"/>
    </source>
</evidence>
<feature type="domain" description="HTH myb-type" evidence="3">
    <location>
        <begin position="12"/>
        <end position="62"/>
    </location>
</feature>
<dbReference type="InterPro" id="IPR001005">
    <property type="entry name" value="SANT/Myb"/>
</dbReference>
<dbReference type="Gene3D" id="1.10.10.60">
    <property type="entry name" value="Homeodomain-like"/>
    <property type="match status" value="2"/>
</dbReference>
<feature type="region of interest" description="Disordered" evidence="1">
    <location>
        <begin position="125"/>
        <end position="259"/>
    </location>
</feature>
<dbReference type="EMBL" id="CAWUHD010000244">
    <property type="protein sequence ID" value="CAK7238409.1"/>
    <property type="molecule type" value="Genomic_DNA"/>
</dbReference>
<feature type="compositionally biased region" description="Polar residues" evidence="1">
    <location>
        <begin position="366"/>
        <end position="389"/>
    </location>
</feature>
<protein>
    <submittedName>
        <fullName evidence="4">Uncharacterized protein</fullName>
    </submittedName>
</protein>
<feature type="domain" description="Myb-like" evidence="2">
    <location>
        <begin position="12"/>
        <end position="58"/>
    </location>
</feature>
<dbReference type="PANTHER" id="PTHR45614">
    <property type="entry name" value="MYB PROTEIN-RELATED"/>
    <property type="match status" value="1"/>
</dbReference>
<feature type="compositionally biased region" description="Basic and acidic residues" evidence="1">
    <location>
        <begin position="125"/>
        <end position="135"/>
    </location>
</feature>
<feature type="compositionally biased region" description="Basic and acidic residues" evidence="1">
    <location>
        <begin position="355"/>
        <end position="365"/>
    </location>
</feature>
<dbReference type="Pfam" id="PF00249">
    <property type="entry name" value="Myb_DNA-binding"/>
    <property type="match status" value="1"/>
</dbReference>
<evidence type="ECO:0000256" key="1">
    <source>
        <dbReference type="SAM" id="MobiDB-lite"/>
    </source>
</evidence>
<comment type="caution">
    <text evidence="4">The sequence shown here is derived from an EMBL/GenBank/DDBJ whole genome shotgun (WGS) entry which is preliminary data.</text>
</comment>
<evidence type="ECO:0000313" key="5">
    <source>
        <dbReference type="Proteomes" id="UP001642482"/>
    </source>
</evidence>
<dbReference type="PROSITE" id="PS51294">
    <property type="entry name" value="HTH_MYB"/>
    <property type="match status" value="1"/>
</dbReference>
<feature type="compositionally biased region" description="Basic and acidic residues" evidence="1">
    <location>
        <begin position="308"/>
        <end position="317"/>
    </location>
</feature>
<dbReference type="Proteomes" id="UP001642482">
    <property type="component" value="Unassembled WGS sequence"/>
</dbReference>
<proteinExistence type="predicted"/>
<feature type="compositionally biased region" description="Low complexity" evidence="1">
    <location>
        <begin position="242"/>
        <end position="251"/>
    </location>
</feature>
<feature type="region of interest" description="Disordered" evidence="1">
    <location>
        <begin position="273"/>
        <end position="412"/>
    </location>
</feature>
<dbReference type="InterPro" id="IPR050560">
    <property type="entry name" value="MYB_TF"/>
</dbReference>
<dbReference type="PANTHER" id="PTHR45614:SF25">
    <property type="entry name" value="MYB PROTEIN"/>
    <property type="match status" value="1"/>
</dbReference>
<sequence>MPKHGKGGQPIKGSWSEAEDETLAQLTRNGEFQNWSDVARSMTGRTAKQCRERWVQNLRPGLDHSPLRPEEGRFVMELVGIMGKKWAEIARRLEGAKLGIRSDNTIKNWFNGNINRVRRAHNRRENAAMHQRQRDTQGQSSYASVPAAATLPHPTSFSSRQRALPPPAGLTLSQQRPLPPPMSASPTTPASYYEHDHHYHQHHYQQQQQQQESQHHSPYAPSASRYGGFPGVTYTPSGHDLYSQQPSYSRRSSTHTLPSVPDLLSYAERPSIHPRDRAAPSQPYYPHGHQQQRFPDRRASAYTTVDSPRSDMADHHYAPSLVSDNGSPSVRESPMHAPVSPNTVVPSVLPPLAPVDDKDAHDMHRSPTTMSRTWSNMSDEQYQHRPTQRSAPRPASSGQSSSSAVPLSMMLN</sequence>
<feature type="compositionally biased region" description="Low complexity" evidence="1">
    <location>
        <begin position="390"/>
        <end position="412"/>
    </location>
</feature>
<name>A0ABP0D4P7_9PEZI</name>
<keyword evidence="5" id="KW-1185">Reference proteome</keyword>
<dbReference type="SUPFAM" id="SSF46689">
    <property type="entry name" value="Homeodomain-like"/>
    <property type="match status" value="1"/>
</dbReference>
<dbReference type="SMART" id="SM00717">
    <property type="entry name" value="SANT"/>
    <property type="match status" value="2"/>
</dbReference>
<evidence type="ECO:0000259" key="2">
    <source>
        <dbReference type="PROSITE" id="PS50090"/>
    </source>
</evidence>
<evidence type="ECO:0000313" key="4">
    <source>
        <dbReference type="EMBL" id="CAK7238409.1"/>
    </source>
</evidence>